<evidence type="ECO:0000256" key="2">
    <source>
        <dbReference type="ARBA" id="ARBA00022630"/>
    </source>
</evidence>
<accession>A0A9W9CRX3</accession>
<keyword evidence="7" id="KW-1185">Reference proteome</keyword>
<dbReference type="Proteomes" id="UP001140453">
    <property type="component" value="Unassembled WGS sequence"/>
</dbReference>
<dbReference type="Pfam" id="PF01565">
    <property type="entry name" value="FAD_binding_4"/>
    <property type="match status" value="1"/>
</dbReference>
<keyword evidence="4" id="KW-0560">Oxidoreductase</keyword>
<evidence type="ECO:0000313" key="6">
    <source>
        <dbReference type="EMBL" id="KAJ4385449.1"/>
    </source>
</evidence>
<gene>
    <name evidence="6" type="ORF">N0V93_009877</name>
</gene>
<dbReference type="InterPro" id="IPR036318">
    <property type="entry name" value="FAD-bd_PCMH-like_sf"/>
</dbReference>
<evidence type="ECO:0000313" key="7">
    <source>
        <dbReference type="Proteomes" id="UP001140453"/>
    </source>
</evidence>
<dbReference type="GO" id="GO:0071949">
    <property type="term" value="F:FAD binding"/>
    <property type="evidence" value="ECO:0007669"/>
    <property type="project" value="InterPro"/>
</dbReference>
<dbReference type="SUPFAM" id="SSF56176">
    <property type="entry name" value="FAD-binding/transporter-associated domain-like"/>
    <property type="match status" value="1"/>
</dbReference>
<dbReference type="Gene3D" id="3.30.465.10">
    <property type="match status" value="1"/>
</dbReference>
<feature type="domain" description="FAD-binding PCMH-type" evidence="5">
    <location>
        <begin position="1"/>
        <end position="152"/>
    </location>
</feature>
<dbReference type="OrthoDB" id="2151789at2759"/>
<keyword evidence="3" id="KW-0274">FAD</keyword>
<evidence type="ECO:0000256" key="4">
    <source>
        <dbReference type="ARBA" id="ARBA00023002"/>
    </source>
</evidence>
<proteinExistence type="inferred from homology"/>
<dbReference type="InterPro" id="IPR006094">
    <property type="entry name" value="Oxid_FAD_bind_N"/>
</dbReference>
<dbReference type="PROSITE" id="PS51387">
    <property type="entry name" value="FAD_PCMH"/>
    <property type="match status" value="1"/>
</dbReference>
<dbReference type="InterPro" id="IPR050416">
    <property type="entry name" value="FAD-linked_Oxidoreductase"/>
</dbReference>
<dbReference type="InterPro" id="IPR016166">
    <property type="entry name" value="FAD-bd_PCMH"/>
</dbReference>
<evidence type="ECO:0000256" key="1">
    <source>
        <dbReference type="ARBA" id="ARBA00005466"/>
    </source>
</evidence>
<comment type="caution">
    <text evidence="6">The sequence shown here is derived from an EMBL/GenBank/DDBJ whole genome shotgun (WGS) entry which is preliminary data.</text>
</comment>
<reference evidence="6" key="1">
    <citation type="submission" date="2022-10" db="EMBL/GenBank/DDBJ databases">
        <title>Tapping the CABI collections for fungal endophytes: first genome assemblies for Collariella, Neodidymelliopsis, Ascochyta clinopodiicola, Didymella pomorum, Didymosphaeria variabile, Neocosmospora piperis and Neocucurbitaria cava.</title>
        <authorList>
            <person name="Hill R."/>
        </authorList>
    </citation>
    <scope>NUCLEOTIDE SEQUENCE</scope>
    <source>
        <strain evidence="6">IMI 355082</strain>
    </source>
</reference>
<dbReference type="PANTHER" id="PTHR42973:SF13">
    <property type="entry name" value="FAD-BINDING PCMH-TYPE DOMAIN-CONTAINING PROTEIN"/>
    <property type="match status" value="1"/>
</dbReference>
<organism evidence="6 7">
    <name type="scientific">Gnomoniopsis smithogilvyi</name>
    <dbReference type="NCBI Taxonomy" id="1191159"/>
    <lineage>
        <taxon>Eukaryota</taxon>
        <taxon>Fungi</taxon>
        <taxon>Dikarya</taxon>
        <taxon>Ascomycota</taxon>
        <taxon>Pezizomycotina</taxon>
        <taxon>Sordariomycetes</taxon>
        <taxon>Sordariomycetidae</taxon>
        <taxon>Diaporthales</taxon>
        <taxon>Gnomoniaceae</taxon>
        <taxon>Gnomoniopsis</taxon>
    </lineage>
</organism>
<dbReference type="GO" id="GO:0016491">
    <property type="term" value="F:oxidoreductase activity"/>
    <property type="evidence" value="ECO:0007669"/>
    <property type="project" value="UniProtKB-KW"/>
</dbReference>
<comment type="similarity">
    <text evidence="1">Belongs to the oxygen-dependent FAD-linked oxidoreductase family.</text>
</comment>
<sequence>MVSLVANNESFAIKSGGHNPNKFFASIDDGPLLSTSGLNEVTYDKESNTVRVGPGNKWEEVHAVLDPLNVTVVGGRIGNVGVGGYLLGGGLSFLSTQYGWASNNLAAVELVLANGTMITASNTTNADVFAAIKGGGSNFGIVTAYIMQAYPIGQIWGGNLIFFGDDKTDGLLSGVRNFTEHYDDPKAGIIVTKELLLYNSTTLWVLFLFYDGQTPPTGVFDEFLALDPTTNDCKTRSYGDLLSSNDAFVLHGSVYTIGTETTPLPPADRPDILRAYYDHWHTTAASAQDVFGIIASLAFQPLPKSLATVARSKGGDLLDLDDDVDRIVFELDYSYVFEDLDSETVDATMVETYSGLKSLVDGYVADGSLPDAYRPLFMNDCYFRQDYWGRLRPETRQSAEAVRAAVDPAGVMQTLTQGFHL</sequence>
<protein>
    <recommendedName>
        <fullName evidence="5">FAD-binding PCMH-type domain-containing protein</fullName>
    </recommendedName>
</protein>
<evidence type="ECO:0000256" key="3">
    <source>
        <dbReference type="ARBA" id="ARBA00022827"/>
    </source>
</evidence>
<evidence type="ECO:0000259" key="5">
    <source>
        <dbReference type="PROSITE" id="PS51387"/>
    </source>
</evidence>
<dbReference type="InterPro" id="IPR016169">
    <property type="entry name" value="FAD-bd_PCMH_sub2"/>
</dbReference>
<dbReference type="AlphaFoldDB" id="A0A9W9CRX3"/>
<dbReference type="PANTHER" id="PTHR42973">
    <property type="entry name" value="BINDING OXIDOREDUCTASE, PUTATIVE (AFU_ORTHOLOGUE AFUA_1G17690)-RELATED"/>
    <property type="match status" value="1"/>
</dbReference>
<dbReference type="EMBL" id="JAPEVB010000007">
    <property type="protein sequence ID" value="KAJ4385449.1"/>
    <property type="molecule type" value="Genomic_DNA"/>
</dbReference>
<name>A0A9W9CRX3_9PEZI</name>
<keyword evidence="2" id="KW-0285">Flavoprotein</keyword>